<evidence type="ECO:0000313" key="6">
    <source>
        <dbReference type="Proteomes" id="UP000630528"/>
    </source>
</evidence>
<dbReference type="Pfam" id="PF00196">
    <property type="entry name" value="GerE"/>
    <property type="match status" value="1"/>
</dbReference>
<keyword evidence="2" id="KW-0238">DNA-binding</keyword>
<gene>
    <name evidence="5" type="ORF">JJB11_02935</name>
</gene>
<dbReference type="PANTHER" id="PTHR44688:SF16">
    <property type="entry name" value="DNA-BINDING TRANSCRIPTIONAL ACTIVATOR DEVR_DOSR"/>
    <property type="match status" value="1"/>
</dbReference>
<dbReference type="PRINTS" id="PR00038">
    <property type="entry name" value="HTHLUXR"/>
</dbReference>
<dbReference type="InterPro" id="IPR036388">
    <property type="entry name" value="WH-like_DNA-bd_sf"/>
</dbReference>
<sequence>MIGAVGEPGFDAAVLDHVQEWMPAASWSVYRTGRRCRPSLYLSASRGIPDRTRECWWAYLSGPYLQDRSFDRSQPVAEHAPRLCHVTAQEIPDEHRARVYEPHGMMERVSIVDSEDDALFAVNFYRHAHQPAFTDAQIASFACVAVPVLALARKHIALCAADSAPRTAGSPVLAQEPLAASMPAGRMRERLLELNGELTAREVDVCVRLLQGMTHDGIAADLGLGLTTVKTYRNRAFDRLGIHFRNELFARVLGAS</sequence>
<dbReference type="PROSITE" id="PS50043">
    <property type="entry name" value="HTH_LUXR_2"/>
    <property type="match status" value="1"/>
</dbReference>
<accession>A0A934TPE2</accession>
<evidence type="ECO:0000313" key="5">
    <source>
        <dbReference type="EMBL" id="MBK6005037.1"/>
    </source>
</evidence>
<protein>
    <submittedName>
        <fullName evidence="5">Helix-turn-helix transcriptional regulator</fullName>
    </submittedName>
</protein>
<reference evidence="5" key="2">
    <citation type="submission" date="2021-01" db="EMBL/GenBank/DDBJ databases">
        <authorList>
            <person name="Kang M."/>
        </authorList>
    </citation>
    <scope>NUCLEOTIDE SEQUENCE</scope>
    <source>
        <strain evidence="5">KACC 17527</strain>
    </source>
</reference>
<keyword evidence="3" id="KW-0804">Transcription</keyword>
<dbReference type="SUPFAM" id="SSF46894">
    <property type="entry name" value="C-terminal effector domain of the bipartite response regulators"/>
    <property type="match status" value="1"/>
</dbReference>
<dbReference type="PANTHER" id="PTHR44688">
    <property type="entry name" value="DNA-BINDING TRANSCRIPTIONAL ACTIVATOR DEVR_DOSR"/>
    <property type="match status" value="1"/>
</dbReference>
<dbReference type="InterPro" id="IPR000792">
    <property type="entry name" value="Tscrpt_reg_LuxR_C"/>
</dbReference>
<dbReference type="EMBL" id="JAEPWM010000001">
    <property type="protein sequence ID" value="MBK6005037.1"/>
    <property type="molecule type" value="Genomic_DNA"/>
</dbReference>
<proteinExistence type="predicted"/>
<comment type="caution">
    <text evidence="5">The sequence shown here is derived from an EMBL/GenBank/DDBJ whole genome shotgun (WGS) entry which is preliminary data.</text>
</comment>
<dbReference type="Gene3D" id="1.10.10.10">
    <property type="entry name" value="Winged helix-like DNA-binding domain superfamily/Winged helix DNA-binding domain"/>
    <property type="match status" value="1"/>
</dbReference>
<evidence type="ECO:0000256" key="2">
    <source>
        <dbReference type="ARBA" id="ARBA00023125"/>
    </source>
</evidence>
<evidence type="ECO:0000256" key="1">
    <source>
        <dbReference type="ARBA" id="ARBA00023015"/>
    </source>
</evidence>
<keyword evidence="6" id="KW-1185">Reference proteome</keyword>
<feature type="domain" description="HTH luxR-type" evidence="4">
    <location>
        <begin position="191"/>
        <end position="256"/>
    </location>
</feature>
<dbReference type="CDD" id="cd06170">
    <property type="entry name" value="LuxR_C_like"/>
    <property type="match status" value="1"/>
</dbReference>
<keyword evidence="1" id="KW-0805">Transcription regulation</keyword>
<dbReference type="InterPro" id="IPR016032">
    <property type="entry name" value="Sig_transdc_resp-reg_C-effctor"/>
</dbReference>
<dbReference type="SMART" id="SM00421">
    <property type="entry name" value="HTH_LUXR"/>
    <property type="match status" value="1"/>
</dbReference>
<name>A0A934TPE2_9BURK</name>
<reference evidence="5" key="1">
    <citation type="journal article" date="2012" name="J. Microbiol. Biotechnol.">
        <title>Ramlibacter ginsenosidimutans sp. nov., with ginsenoside-converting activity.</title>
        <authorList>
            <person name="Wang L."/>
            <person name="An D.S."/>
            <person name="Kim S.G."/>
            <person name="Jin F.X."/>
            <person name="Kim S.C."/>
            <person name="Lee S.T."/>
            <person name="Im W.T."/>
        </authorList>
    </citation>
    <scope>NUCLEOTIDE SEQUENCE</scope>
    <source>
        <strain evidence="5">KACC 17527</strain>
    </source>
</reference>
<organism evidence="5 6">
    <name type="scientific">Ramlibacter ginsenosidimutans</name>
    <dbReference type="NCBI Taxonomy" id="502333"/>
    <lineage>
        <taxon>Bacteria</taxon>
        <taxon>Pseudomonadati</taxon>
        <taxon>Pseudomonadota</taxon>
        <taxon>Betaproteobacteria</taxon>
        <taxon>Burkholderiales</taxon>
        <taxon>Comamonadaceae</taxon>
        <taxon>Ramlibacter</taxon>
    </lineage>
</organism>
<dbReference type="AlphaFoldDB" id="A0A934TPE2"/>
<evidence type="ECO:0000256" key="3">
    <source>
        <dbReference type="ARBA" id="ARBA00023163"/>
    </source>
</evidence>
<dbReference type="RefSeq" id="WP_201166401.1">
    <property type="nucleotide sequence ID" value="NZ_JAEPWM010000001.1"/>
</dbReference>
<dbReference type="GO" id="GO:0003677">
    <property type="term" value="F:DNA binding"/>
    <property type="evidence" value="ECO:0007669"/>
    <property type="project" value="UniProtKB-KW"/>
</dbReference>
<dbReference type="Proteomes" id="UP000630528">
    <property type="component" value="Unassembled WGS sequence"/>
</dbReference>
<dbReference type="GO" id="GO:0006355">
    <property type="term" value="P:regulation of DNA-templated transcription"/>
    <property type="evidence" value="ECO:0007669"/>
    <property type="project" value="InterPro"/>
</dbReference>
<evidence type="ECO:0000259" key="4">
    <source>
        <dbReference type="PROSITE" id="PS50043"/>
    </source>
</evidence>